<keyword evidence="1" id="KW-1133">Transmembrane helix</keyword>
<protein>
    <submittedName>
        <fullName evidence="2">Filamentous hemagglutinin N-terminal domain-containing protein</fullName>
    </submittedName>
    <submittedName>
        <fullName evidence="3">Filamentous_hemagglutinin N-terminal domain-containing protein</fullName>
    </submittedName>
</protein>
<comment type="caution">
    <text evidence="2">The sequence shown here is derived from an EMBL/GenBank/DDBJ whole genome shotgun (WGS) entry which is preliminary data.</text>
</comment>
<reference evidence="3 4" key="2">
    <citation type="submission" date="2024-07" db="EMBL/GenBank/DDBJ databases">
        <authorList>
            <person name="Akdeniz Z."/>
        </authorList>
    </citation>
    <scope>NUCLEOTIDE SEQUENCE [LARGE SCALE GENOMIC DNA]</scope>
</reference>
<dbReference type="EMBL" id="CAXDID020000812">
    <property type="protein sequence ID" value="CAL6114663.1"/>
    <property type="molecule type" value="Genomic_DNA"/>
</dbReference>
<keyword evidence="1" id="KW-0812">Transmembrane</keyword>
<reference evidence="2" key="1">
    <citation type="submission" date="2023-06" db="EMBL/GenBank/DDBJ databases">
        <authorList>
            <person name="Kurt Z."/>
        </authorList>
    </citation>
    <scope>NUCLEOTIDE SEQUENCE</scope>
</reference>
<evidence type="ECO:0000313" key="4">
    <source>
        <dbReference type="Proteomes" id="UP001642409"/>
    </source>
</evidence>
<organism evidence="2">
    <name type="scientific">Hexamita inflata</name>
    <dbReference type="NCBI Taxonomy" id="28002"/>
    <lineage>
        <taxon>Eukaryota</taxon>
        <taxon>Metamonada</taxon>
        <taxon>Diplomonadida</taxon>
        <taxon>Hexamitidae</taxon>
        <taxon>Hexamitinae</taxon>
        <taxon>Hexamita</taxon>
    </lineage>
</organism>
<sequence length="760" mass="81987">MECPIPFVFDGENCSCQEGDVVNGTTCVNILASVILLNSLQIDINNSIVELSNKTKDLENVAEILINSQQMKLDVQSLYQLSNQTQIYIEVNSSQLQQFILENYTKAETNLQLNTLVLDKRIFDNVIVLSNQLSTLRYTLSNTSHTLNQNITQLNQSLNAQIDLTELLTQNISNLNQTLTCSNQVIQQQQKLINSPIVLVECLNNIDQETIYGQCYGIDADDFSCSQKVYQSSFDLSVITYQVINSDNFTNNCVFSTITITNAFIDVSNNVYQASLNPLFQSQTSFTNLKIQFGAQTLSSGSFISTQSSVITINQMNIVSSSGSQLTVNTNSQLNILFDSPTGAIINNLLVNLSFASSVGNITLINNINGVFNISGYQVLGDYISTLTVAMIGINVQNSTINVNQVSFMPNIYNVGTCSSYLFGNSVSSVSSFAINNLAVIIGNNFNFLLLGSISTTTYNTNYYLFGGIIAYINTASSVIVNSVILDSCQKFSTSYVSYSGFLVGYVKSSSNNITIKNLCLQQNMTSTTIEFHSFGLIGYNSGNTSIQNASVTFSVQGAKFNSFGIIGAQYSNSIYAEGINLITSVSVSSSIGQSVGSVIGSEAAKNSLVQNASVIRGNVSGSSYVGGIIGCQYSDITIMNSSVQNSNVSGSYYIGGIIGTLFSNTNATVMDSSVQISNISGSSNYVGGIIGMCSSKLYLTNAQIKFVRIQCSGQNLWIIVSYNGGTYSFTTSTAFSNYINGVLQTDCTALLNSKPVTGC</sequence>
<dbReference type="Proteomes" id="UP001642409">
    <property type="component" value="Unassembled WGS sequence"/>
</dbReference>
<dbReference type="AlphaFoldDB" id="A0AA86P6H0"/>
<feature type="transmembrane region" description="Helical" evidence="1">
    <location>
        <begin position="433"/>
        <end position="451"/>
    </location>
</feature>
<accession>A0AA86P6H0</accession>
<name>A0AA86P6H0_9EUKA</name>
<feature type="transmembrane region" description="Helical" evidence="1">
    <location>
        <begin position="463"/>
        <end position="486"/>
    </location>
</feature>
<dbReference type="Gene3D" id="2.160.20.110">
    <property type="match status" value="1"/>
</dbReference>
<keyword evidence="1" id="KW-0472">Membrane</keyword>
<keyword evidence="4" id="KW-1185">Reference proteome</keyword>
<evidence type="ECO:0000256" key="1">
    <source>
        <dbReference type="SAM" id="Phobius"/>
    </source>
</evidence>
<gene>
    <name evidence="2" type="ORF">HINF_LOCUS18999</name>
    <name evidence="3" type="ORF">HINF_LOCUS78166</name>
</gene>
<proteinExistence type="predicted"/>
<dbReference type="EMBL" id="CATOUU010000483">
    <property type="protein sequence ID" value="CAI9931354.1"/>
    <property type="molecule type" value="Genomic_DNA"/>
</dbReference>
<evidence type="ECO:0000313" key="2">
    <source>
        <dbReference type="EMBL" id="CAI9931354.1"/>
    </source>
</evidence>
<evidence type="ECO:0000313" key="3">
    <source>
        <dbReference type="EMBL" id="CAL6114663.1"/>
    </source>
</evidence>